<dbReference type="Gene3D" id="3.30.470.20">
    <property type="entry name" value="ATP-grasp fold, B domain"/>
    <property type="match status" value="1"/>
</dbReference>
<accession>A0ABP5GF27</accession>
<name>A0ABP5GF27_9ACTN</name>
<keyword evidence="1" id="KW-0436">Ligase</keyword>
<dbReference type="PANTHER" id="PTHR43585">
    <property type="entry name" value="FUMIPYRROLE BIOSYNTHESIS PROTEIN C"/>
    <property type="match status" value="1"/>
</dbReference>
<gene>
    <name evidence="6" type="ORF">GCM10009839_50280</name>
</gene>
<dbReference type="InterPro" id="IPR052032">
    <property type="entry name" value="ATP-dep_AA_Ligase"/>
</dbReference>
<dbReference type="Gene3D" id="3.30.1490.20">
    <property type="entry name" value="ATP-grasp fold, A domain"/>
    <property type="match status" value="1"/>
</dbReference>
<dbReference type="InterPro" id="IPR011761">
    <property type="entry name" value="ATP-grasp"/>
</dbReference>
<keyword evidence="3 4" id="KW-0067">ATP-binding</keyword>
<organism evidence="6 7">
    <name type="scientific">Catenulispora yoronensis</name>
    <dbReference type="NCBI Taxonomy" id="450799"/>
    <lineage>
        <taxon>Bacteria</taxon>
        <taxon>Bacillati</taxon>
        <taxon>Actinomycetota</taxon>
        <taxon>Actinomycetes</taxon>
        <taxon>Catenulisporales</taxon>
        <taxon>Catenulisporaceae</taxon>
        <taxon>Catenulispora</taxon>
    </lineage>
</organism>
<dbReference type="PANTHER" id="PTHR43585:SF2">
    <property type="entry name" value="ATP-GRASP ENZYME FSQD"/>
    <property type="match status" value="1"/>
</dbReference>
<keyword evidence="2 4" id="KW-0547">Nucleotide-binding</keyword>
<evidence type="ECO:0000313" key="7">
    <source>
        <dbReference type="Proteomes" id="UP001500751"/>
    </source>
</evidence>
<dbReference type="RefSeq" id="WP_344668111.1">
    <property type="nucleotide sequence ID" value="NZ_BAAAQN010000031.1"/>
</dbReference>
<reference evidence="7" key="1">
    <citation type="journal article" date="2019" name="Int. J. Syst. Evol. Microbiol.">
        <title>The Global Catalogue of Microorganisms (GCM) 10K type strain sequencing project: providing services to taxonomists for standard genome sequencing and annotation.</title>
        <authorList>
            <consortium name="The Broad Institute Genomics Platform"/>
            <consortium name="The Broad Institute Genome Sequencing Center for Infectious Disease"/>
            <person name="Wu L."/>
            <person name="Ma J."/>
        </authorList>
    </citation>
    <scope>NUCLEOTIDE SEQUENCE [LARGE SCALE GENOMIC DNA]</scope>
    <source>
        <strain evidence="7">JCM 16014</strain>
    </source>
</reference>
<comment type="caution">
    <text evidence="6">The sequence shown here is derived from an EMBL/GenBank/DDBJ whole genome shotgun (WGS) entry which is preliminary data.</text>
</comment>
<protein>
    <recommendedName>
        <fullName evidence="5">ATP-grasp domain-containing protein</fullName>
    </recommendedName>
</protein>
<proteinExistence type="predicted"/>
<sequence>MGPGSGLGQGTRPHVVVIHRWRARYAEYERYIDHREYAVSYITTEVGASSVTPLAAAVALVSATDDQRQVGERIHDLVAELGKPAAIIALKEDDLLVAARLRAEWGCSGPTEAELLVFRDKLLMAEAVAAAGVAVPAFEAVRSAEEVRAFGARYGWPVVVKPRIGSSSAGVRELGGPEECEGLDFSEPVLAQAYDGRQIYHVDGYFDGRVFGPFRASRYLNTTPLGFRFGTCLGSVEEDDPALVAAIGEFGTRALAALTDQPTVFHLEVFADRGTGECAFLEVGARVGGGEIPFVWRELHGYDLMEVGFRLGLGLGPETTTDPWGVEAEVEVGGFLLVPAPAARPCRITSVTSMVGSEPGPYAEELLAAGEILPAADAYYEHVGGRFRFRGATAAEVERAIARTVREFSVTAEALD</sequence>
<evidence type="ECO:0000313" key="6">
    <source>
        <dbReference type="EMBL" id="GAA2041714.1"/>
    </source>
</evidence>
<evidence type="ECO:0000259" key="5">
    <source>
        <dbReference type="PROSITE" id="PS50975"/>
    </source>
</evidence>
<feature type="domain" description="ATP-grasp" evidence="5">
    <location>
        <begin position="125"/>
        <end position="313"/>
    </location>
</feature>
<dbReference type="Proteomes" id="UP001500751">
    <property type="component" value="Unassembled WGS sequence"/>
</dbReference>
<evidence type="ECO:0000256" key="4">
    <source>
        <dbReference type="PROSITE-ProRule" id="PRU00409"/>
    </source>
</evidence>
<evidence type="ECO:0000256" key="2">
    <source>
        <dbReference type="ARBA" id="ARBA00022741"/>
    </source>
</evidence>
<evidence type="ECO:0000256" key="3">
    <source>
        <dbReference type="ARBA" id="ARBA00022840"/>
    </source>
</evidence>
<dbReference type="Gene3D" id="3.40.50.20">
    <property type="match status" value="1"/>
</dbReference>
<dbReference type="PROSITE" id="PS50975">
    <property type="entry name" value="ATP_GRASP"/>
    <property type="match status" value="1"/>
</dbReference>
<dbReference type="SUPFAM" id="SSF56059">
    <property type="entry name" value="Glutathione synthetase ATP-binding domain-like"/>
    <property type="match status" value="1"/>
</dbReference>
<keyword evidence="7" id="KW-1185">Reference proteome</keyword>
<dbReference type="EMBL" id="BAAAQN010000031">
    <property type="protein sequence ID" value="GAA2041714.1"/>
    <property type="molecule type" value="Genomic_DNA"/>
</dbReference>
<evidence type="ECO:0000256" key="1">
    <source>
        <dbReference type="ARBA" id="ARBA00022598"/>
    </source>
</evidence>
<dbReference type="InterPro" id="IPR013815">
    <property type="entry name" value="ATP_grasp_subdomain_1"/>
</dbReference>